<reference evidence="4" key="1">
    <citation type="submission" date="2020-01" db="EMBL/GenBank/DDBJ databases">
        <title>'Steroidobacter agaridevorans' sp. nov., agar-degrading bacteria isolated from rhizosphere soils.</title>
        <authorList>
            <person name="Ikenaga M."/>
            <person name="Kataoka M."/>
            <person name="Murouchi A."/>
            <person name="Katsuragi S."/>
            <person name="Sakai M."/>
        </authorList>
    </citation>
    <scope>NUCLEOTIDE SEQUENCE [LARGE SCALE GENOMIC DNA]</scope>
    <source>
        <strain evidence="4">YU21-B</strain>
    </source>
</reference>
<keyword evidence="4" id="KW-1185">Reference proteome</keyword>
<dbReference type="EMBL" id="BLJN01000009">
    <property type="protein sequence ID" value="GFE84446.1"/>
    <property type="molecule type" value="Genomic_DNA"/>
</dbReference>
<proteinExistence type="predicted"/>
<dbReference type="AlphaFoldDB" id="A0A829YPN9"/>
<evidence type="ECO:0000259" key="1">
    <source>
        <dbReference type="Pfam" id="PF02625"/>
    </source>
</evidence>
<feature type="domain" description="XdhC- CoxI" evidence="1">
    <location>
        <begin position="22"/>
        <end position="87"/>
    </location>
</feature>
<dbReference type="PANTHER" id="PTHR30388">
    <property type="entry name" value="ALDEHYDE OXIDOREDUCTASE MOLYBDENUM COFACTOR ASSEMBLY PROTEIN"/>
    <property type="match status" value="1"/>
</dbReference>
<organism evidence="3 4">
    <name type="scientific">Steroidobacter agaridevorans</name>
    <dbReference type="NCBI Taxonomy" id="2695856"/>
    <lineage>
        <taxon>Bacteria</taxon>
        <taxon>Pseudomonadati</taxon>
        <taxon>Pseudomonadota</taxon>
        <taxon>Gammaproteobacteria</taxon>
        <taxon>Steroidobacterales</taxon>
        <taxon>Steroidobacteraceae</taxon>
        <taxon>Steroidobacter</taxon>
    </lineage>
</organism>
<comment type="caution">
    <text evidence="3">The sequence shown here is derived from an EMBL/GenBank/DDBJ whole genome shotgun (WGS) entry which is preliminary data.</text>
</comment>
<dbReference type="InterPro" id="IPR003777">
    <property type="entry name" value="XdhC_CoxI"/>
</dbReference>
<name>A0A829YPN9_9GAMM</name>
<dbReference type="Proteomes" id="UP000445000">
    <property type="component" value="Unassembled WGS sequence"/>
</dbReference>
<dbReference type="InterPro" id="IPR052698">
    <property type="entry name" value="MoCofactor_Util/Proc"/>
</dbReference>
<evidence type="ECO:0008006" key="5">
    <source>
        <dbReference type="Google" id="ProtNLM"/>
    </source>
</evidence>
<evidence type="ECO:0000259" key="2">
    <source>
        <dbReference type="Pfam" id="PF13478"/>
    </source>
</evidence>
<evidence type="ECO:0000313" key="3">
    <source>
        <dbReference type="EMBL" id="GFE84446.1"/>
    </source>
</evidence>
<accession>A0A829YPN9</accession>
<dbReference type="PANTHER" id="PTHR30388:SF6">
    <property type="entry name" value="XANTHINE DEHYDROGENASE SUBUNIT A-RELATED"/>
    <property type="match status" value="1"/>
</dbReference>
<gene>
    <name evidence="3" type="ORF">GCM10011487_64460</name>
</gene>
<dbReference type="InterPro" id="IPR027051">
    <property type="entry name" value="XdhC_Rossmann_dom"/>
</dbReference>
<dbReference type="Gene3D" id="3.40.50.720">
    <property type="entry name" value="NAD(P)-binding Rossmann-like Domain"/>
    <property type="match status" value="1"/>
</dbReference>
<sequence length="361" mass="38527">MTQPGLIHSGVAADEFFRYYVDRAEPLVLATVAQTLGSTYRKAGAQMLIAGDGRVAGLLSGGCLEADLMERARKVLETGEPATVHYDTRSSDDVIWGIGLGCEGAMTILLSRLDRANDYQPFHFASRCRFDQIAASFAVVTQTRNPKYPLGAAFWTQNKHSAPAAVAAAMDVPTPRGAGPSSQVVEAEDATFLVVPIELPPRLLLLGAGPDAMPLVEIAGLMNWQVTVIDHRPAYAIADRFPRARRVLLKPSAELPQELQAGQYDAAVVMSHHLLSDQAYLAALADSSIPYVGLLGPAPRRIRLLHEIGDKAARLSGRLYGPIGLDLGARSPETIALAIVAEIQAVMAGREGGSFSKLAPG</sequence>
<dbReference type="RefSeq" id="WP_161816050.1">
    <property type="nucleotide sequence ID" value="NZ_BLJN01000009.1"/>
</dbReference>
<dbReference type="Pfam" id="PF02625">
    <property type="entry name" value="XdhC_CoxI"/>
    <property type="match status" value="1"/>
</dbReference>
<protein>
    <recommendedName>
        <fullName evidence="5">Xanthine dehydrogenase</fullName>
    </recommendedName>
</protein>
<evidence type="ECO:0000313" key="4">
    <source>
        <dbReference type="Proteomes" id="UP000445000"/>
    </source>
</evidence>
<dbReference type="Pfam" id="PF13478">
    <property type="entry name" value="XdhC_C"/>
    <property type="match status" value="1"/>
</dbReference>
<feature type="domain" description="XdhC Rossmann" evidence="2">
    <location>
        <begin position="203"/>
        <end position="343"/>
    </location>
</feature>